<keyword evidence="2" id="KW-1185">Reference proteome</keyword>
<gene>
    <name evidence="1" type="ORF">M23134_01283</name>
</gene>
<reference evidence="1 2" key="1">
    <citation type="submission" date="2007-01" db="EMBL/GenBank/DDBJ databases">
        <authorList>
            <person name="Haygood M."/>
            <person name="Podell S."/>
            <person name="Anderson C."/>
            <person name="Hopkinson B."/>
            <person name="Roe K."/>
            <person name="Barbeau K."/>
            <person name="Gaasterland T."/>
            <person name="Ferriera S."/>
            <person name="Johnson J."/>
            <person name="Kravitz S."/>
            <person name="Beeson K."/>
            <person name="Sutton G."/>
            <person name="Rogers Y.-H."/>
            <person name="Friedman R."/>
            <person name="Frazier M."/>
            <person name="Venter J.C."/>
        </authorList>
    </citation>
    <scope>NUCLEOTIDE SEQUENCE [LARGE SCALE GENOMIC DNA]</scope>
    <source>
        <strain evidence="1 2">ATCC 23134</strain>
    </source>
</reference>
<comment type="caution">
    <text evidence="1">The sequence shown here is derived from an EMBL/GenBank/DDBJ whole genome shotgun (WGS) entry which is preliminary data.</text>
</comment>
<sequence>MVNLGGEYKWESTRFKKKPEWSGLSYTEAKNVDDLLF</sequence>
<evidence type="ECO:0000313" key="2">
    <source>
        <dbReference type="Proteomes" id="UP000004095"/>
    </source>
</evidence>
<dbReference type="AlphaFoldDB" id="A2A0H0"/>
<dbReference type="EMBL" id="AAWS01000104">
    <property type="protein sequence ID" value="EAY23869.1"/>
    <property type="molecule type" value="Genomic_DNA"/>
</dbReference>
<protein>
    <submittedName>
        <fullName evidence="1">Uncharacterized protein</fullName>
    </submittedName>
</protein>
<accession>A2A0H0</accession>
<organism evidence="1 2">
    <name type="scientific">Microscilla marina ATCC 23134</name>
    <dbReference type="NCBI Taxonomy" id="313606"/>
    <lineage>
        <taxon>Bacteria</taxon>
        <taxon>Pseudomonadati</taxon>
        <taxon>Bacteroidota</taxon>
        <taxon>Cytophagia</taxon>
        <taxon>Cytophagales</taxon>
        <taxon>Microscillaceae</taxon>
        <taxon>Microscilla</taxon>
    </lineage>
</organism>
<dbReference type="Proteomes" id="UP000004095">
    <property type="component" value="Unassembled WGS sequence"/>
</dbReference>
<evidence type="ECO:0000313" key="1">
    <source>
        <dbReference type="EMBL" id="EAY23869.1"/>
    </source>
</evidence>
<proteinExistence type="predicted"/>
<name>A2A0H0_MICM2</name>